<comment type="caution">
    <text evidence="1">The sequence shown here is derived from an EMBL/GenBank/DDBJ whole genome shotgun (WGS) entry which is preliminary data.</text>
</comment>
<evidence type="ECO:0000313" key="2">
    <source>
        <dbReference type="Proteomes" id="UP001500171"/>
    </source>
</evidence>
<proteinExistence type="predicted"/>
<evidence type="ECO:0000313" key="1">
    <source>
        <dbReference type="EMBL" id="GAA5107950.1"/>
    </source>
</evidence>
<reference evidence="2" key="1">
    <citation type="journal article" date="2019" name="Int. J. Syst. Evol. Microbiol.">
        <title>The Global Catalogue of Microorganisms (GCM) 10K type strain sequencing project: providing services to taxonomists for standard genome sequencing and annotation.</title>
        <authorList>
            <consortium name="The Broad Institute Genomics Platform"/>
            <consortium name="The Broad Institute Genome Sequencing Center for Infectious Disease"/>
            <person name="Wu L."/>
            <person name="Ma J."/>
        </authorList>
    </citation>
    <scope>NUCLEOTIDE SEQUENCE [LARGE SCALE GENOMIC DNA]</scope>
    <source>
        <strain evidence="2">JCM 18050</strain>
    </source>
</reference>
<gene>
    <name evidence="1" type="ORF">GCM10023211_09650</name>
</gene>
<dbReference type="RefSeq" id="WP_345489371.1">
    <property type="nucleotide sequence ID" value="NZ_BAABHY010000001.1"/>
</dbReference>
<keyword evidence="2" id="KW-1185">Reference proteome</keyword>
<dbReference type="Pfam" id="PF04393">
    <property type="entry name" value="DUF535"/>
    <property type="match status" value="1"/>
</dbReference>
<accession>A0ABP9N905</accession>
<dbReference type="PANTHER" id="PTHR38785:SF1">
    <property type="entry name" value="HOMOLOG OF VIRK"/>
    <property type="match status" value="1"/>
</dbReference>
<dbReference type="Proteomes" id="UP001500171">
    <property type="component" value="Unassembled WGS sequence"/>
</dbReference>
<dbReference type="EMBL" id="BAABHY010000001">
    <property type="protein sequence ID" value="GAA5107950.1"/>
    <property type="molecule type" value="Genomic_DNA"/>
</dbReference>
<organism evidence="1 2">
    <name type="scientific">Orbus sasakiae</name>
    <dbReference type="NCBI Taxonomy" id="1078475"/>
    <lineage>
        <taxon>Bacteria</taxon>
        <taxon>Pseudomonadati</taxon>
        <taxon>Pseudomonadota</taxon>
        <taxon>Gammaproteobacteria</taxon>
        <taxon>Orbales</taxon>
        <taxon>Orbaceae</taxon>
        <taxon>Orbus</taxon>
    </lineage>
</organism>
<dbReference type="InterPro" id="IPR007488">
    <property type="entry name" value="DUF535"/>
</dbReference>
<name>A0ABP9N905_9GAMM</name>
<sequence length="305" mass="35616">MAKLIGESLFSSLLLGRWQQDDWWDCPLYRCKFRLKTLINPITTVQYIKKLSELDDAKLIIEKRPFVPTKLQRPYLHKRLGVKDRANAIVHHYYFIQHLINPNLKSALLSDQACLLADFKGKDDIDFTMTCMPSKYDKEGEITLTLNFEHITVANLSFTFICHNHQSIAYIAGLQGAGANEQDIIKKATKACYGLFPKRVLYEGFCALMKLCGISVIHAVSNDVHIYKQWRYRSKKQHKFMANYDEFWCSLNGHAIEHGYQLPIAVPRKLIEEISSKKRSEYRNRYTLLDQINSQIEYRFNIKQK</sequence>
<dbReference type="PANTHER" id="PTHR38785">
    <property type="entry name" value="HOMOLOG OF VIRK"/>
    <property type="match status" value="1"/>
</dbReference>
<protein>
    <submittedName>
        <fullName evidence="1">VirK family antimicrobial peptide resistance protein</fullName>
    </submittedName>
</protein>